<dbReference type="GeneID" id="13354559"/>
<dbReference type="AlphaFoldDB" id="I7LNV0"/>
<organism evidence="2 3">
    <name type="scientific">Methanoculleus bourgensis (strain ATCC 43281 / DSM 3045 / OCM 15 / MS2)</name>
    <name type="common">Methanogenium bourgense</name>
    <dbReference type="NCBI Taxonomy" id="1201294"/>
    <lineage>
        <taxon>Archaea</taxon>
        <taxon>Methanobacteriati</taxon>
        <taxon>Methanobacteriota</taxon>
        <taxon>Stenosarchaea group</taxon>
        <taxon>Methanomicrobia</taxon>
        <taxon>Methanomicrobiales</taxon>
        <taxon>Methanomicrobiaceae</taxon>
        <taxon>Methanoculleus</taxon>
    </lineage>
</organism>
<sequence length="168" mass="18159">MSHGVMVMVLIVYYSWQGHTEKVARALAERVGGRLARIEPVSEVGTLRKAMMATFGIRAAIRPTETDLSGVNFLIVATPVWAQKAPPYVNEYLSRVTNASGKPFSVLVEMGNSGAEKVVAIVRKSLEAKGMRFVSSATTLESDVDAGRFDRTVEEFARTIVEAAAPAA</sequence>
<dbReference type="STRING" id="1201294.BN140_2521"/>
<dbReference type="Gene3D" id="3.40.50.360">
    <property type="match status" value="1"/>
</dbReference>
<dbReference type="HOGENOM" id="CLU_068890_3_1_2"/>
<proteinExistence type="predicted"/>
<dbReference type="GO" id="GO:0009055">
    <property type="term" value="F:electron transfer activity"/>
    <property type="evidence" value="ECO:0007669"/>
    <property type="project" value="InterPro"/>
</dbReference>
<name>I7LNV0_METBM</name>
<dbReference type="Proteomes" id="UP000009007">
    <property type="component" value="Chromosome I"/>
</dbReference>
<dbReference type="BioCyc" id="MBOU1201294:BN140_RS12495-MONOMER"/>
<dbReference type="RefSeq" id="WP_014868415.1">
    <property type="nucleotide sequence ID" value="NC_018227.2"/>
</dbReference>
<dbReference type="PROSITE" id="PS00201">
    <property type="entry name" value="FLAVODOXIN"/>
    <property type="match status" value="1"/>
</dbReference>
<dbReference type="InterPro" id="IPR001226">
    <property type="entry name" value="Flavodoxin_CS"/>
</dbReference>
<dbReference type="PATRIC" id="fig|1201294.9.peg.2829"/>
<evidence type="ECO:0000259" key="1">
    <source>
        <dbReference type="PROSITE" id="PS50902"/>
    </source>
</evidence>
<dbReference type="EMBL" id="HE964772">
    <property type="protein sequence ID" value="CCJ37444.1"/>
    <property type="molecule type" value="Genomic_DNA"/>
</dbReference>
<dbReference type="InterPro" id="IPR029039">
    <property type="entry name" value="Flavoprotein-like_sf"/>
</dbReference>
<keyword evidence="3" id="KW-1185">Reference proteome</keyword>
<accession>I7LNV0</accession>
<dbReference type="SUPFAM" id="SSF52218">
    <property type="entry name" value="Flavoproteins"/>
    <property type="match status" value="1"/>
</dbReference>
<dbReference type="GO" id="GO:0010181">
    <property type="term" value="F:FMN binding"/>
    <property type="evidence" value="ECO:0007669"/>
    <property type="project" value="InterPro"/>
</dbReference>
<evidence type="ECO:0000313" key="2">
    <source>
        <dbReference type="EMBL" id="CCJ37444.1"/>
    </source>
</evidence>
<reference evidence="3" key="1">
    <citation type="journal article" date="2012" name="J. Bacteriol.">
        <title>Complete genome sequence of the hydrogenotrophic, methanogenic archaeon Methanoculleus bourgensis strain MS2T, isolated from a sewage sludge digester.</title>
        <authorList>
            <person name="Maus I."/>
            <person name="Wibberg D."/>
            <person name="Stantscheff R."/>
            <person name="Eikmeyer F.G."/>
            <person name="Seffner A."/>
            <person name="Boelter J."/>
            <person name="Szczepanowski R."/>
            <person name="Blom J."/>
            <person name="Jaenicke S."/>
            <person name="Konig H."/>
            <person name="Puhler A."/>
            <person name="Schluter A."/>
        </authorList>
    </citation>
    <scope>NUCLEOTIDE SEQUENCE [LARGE SCALE GENOMIC DNA]</scope>
    <source>
        <strain evidence="3">ATCC 43281 / DSM 3045 / OCM 15 / MS2</strain>
    </source>
</reference>
<evidence type="ECO:0000313" key="3">
    <source>
        <dbReference type="Proteomes" id="UP000009007"/>
    </source>
</evidence>
<dbReference type="KEGG" id="mbg:BN140_2521"/>
<feature type="domain" description="Flavodoxin-like" evidence="1">
    <location>
        <begin position="9"/>
        <end position="161"/>
    </location>
</feature>
<gene>
    <name evidence="2" type="ordered locus">BN140_2521</name>
</gene>
<dbReference type="InterPro" id="IPR008254">
    <property type="entry name" value="Flavodoxin/NO_synth"/>
</dbReference>
<dbReference type="PROSITE" id="PS50902">
    <property type="entry name" value="FLAVODOXIN_LIKE"/>
    <property type="match status" value="1"/>
</dbReference>
<protein>
    <recommendedName>
        <fullName evidence="1">Flavodoxin-like domain-containing protein</fullName>
    </recommendedName>
</protein>